<dbReference type="GO" id="GO:0006782">
    <property type="term" value="P:protoporphyrinogen IX biosynthetic process"/>
    <property type="evidence" value="ECO:0007669"/>
    <property type="project" value="UniProtKB-UniRule"/>
</dbReference>
<organism evidence="12 13">
    <name type="scientific">Microterricola gilva</name>
    <dbReference type="NCBI Taxonomy" id="393267"/>
    <lineage>
        <taxon>Bacteria</taxon>
        <taxon>Bacillati</taxon>
        <taxon>Actinomycetota</taxon>
        <taxon>Actinomycetes</taxon>
        <taxon>Micrococcales</taxon>
        <taxon>Microbacteriaceae</taxon>
        <taxon>Microterricola</taxon>
    </lineage>
</organism>
<dbReference type="Gene3D" id="3.40.50.10090">
    <property type="match status" value="2"/>
</dbReference>
<comment type="similarity">
    <text evidence="2 9">Belongs to the uroporphyrinogen-III synthase family.</text>
</comment>
<keyword evidence="13" id="KW-1185">Reference proteome</keyword>
<dbReference type="UniPathway" id="UPA00251">
    <property type="reaction ID" value="UER00320"/>
</dbReference>
<dbReference type="GO" id="GO:0004852">
    <property type="term" value="F:uroporphyrinogen-III synthase activity"/>
    <property type="evidence" value="ECO:0007669"/>
    <property type="project" value="UniProtKB-UniRule"/>
</dbReference>
<reference evidence="12 13" key="1">
    <citation type="submission" date="2019-02" db="EMBL/GenBank/DDBJ databases">
        <title>Sequencing the genomes of 1000 actinobacteria strains.</title>
        <authorList>
            <person name="Klenk H.-P."/>
        </authorList>
    </citation>
    <scope>NUCLEOTIDE SEQUENCE [LARGE SCALE GENOMIC DNA]</scope>
    <source>
        <strain evidence="12 13">DSM 18319</strain>
    </source>
</reference>
<evidence type="ECO:0000256" key="7">
    <source>
        <dbReference type="ARBA" id="ARBA00040167"/>
    </source>
</evidence>
<dbReference type="EC" id="4.2.1.75" evidence="3 9"/>
<dbReference type="AlphaFoldDB" id="A0A4Q8AQA6"/>
<dbReference type="GO" id="GO:0006780">
    <property type="term" value="P:uroporphyrinogen III biosynthetic process"/>
    <property type="evidence" value="ECO:0007669"/>
    <property type="project" value="UniProtKB-UniRule"/>
</dbReference>
<accession>A0A4Q8AQA6</accession>
<evidence type="ECO:0000256" key="4">
    <source>
        <dbReference type="ARBA" id="ARBA00023239"/>
    </source>
</evidence>
<evidence type="ECO:0000313" key="12">
    <source>
        <dbReference type="EMBL" id="RZU66902.1"/>
    </source>
</evidence>
<dbReference type="Proteomes" id="UP000291483">
    <property type="component" value="Unassembled WGS sequence"/>
</dbReference>
<feature type="region of interest" description="Disordered" evidence="10">
    <location>
        <begin position="1"/>
        <end position="34"/>
    </location>
</feature>
<evidence type="ECO:0000256" key="5">
    <source>
        <dbReference type="ARBA" id="ARBA00023244"/>
    </source>
</evidence>
<dbReference type="InterPro" id="IPR003754">
    <property type="entry name" value="4pyrrol_synth_uPrphyn_synth"/>
</dbReference>
<gene>
    <name evidence="12" type="ORF">EV379_3272</name>
</gene>
<evidence type="ECO:0000256" key="2">
    <source>
        <dbReference type="ARBA" id="ARBA00008133"/>
    </source>
</evidence>
<evidence type="ECO:0000313" key="13">
    <source>
        <dbReference type="Proteomes" id="UP000291483"/>
    </source>
</evidence>
<evidence type="ECO:0000259" key="11">
    <source>
        <dbReference type="Pfam" id="PF02602"/>
    </source>
</evidence>
<comment type="catalytic activity">
    <reaction evidence="8 9">
        <text>hydroxymethylbilane = uroporphyrinogen III + H2O</text>
        <dbReference type="Rhea" id="RHEA:18965"/>
        <dbReference type="ChEBI" id="CHEBI:15377"/>
        <dbReference type="ChEBI" id="CHEBI:57308"/>
        <dbReference type="ChEBI" id="CHEBI:57845"/>
        <dbReference type="EC" id="4.2.1.75"/>
    </reaction>
</comment>
<dbReference type="InterPro" id="IPR039793">
    <property type="entry name" value="UROS/Hem4"/>
</dbReference>
<dbReference type="PANTHER" id="PTHR38042:SF1">
    <property type="entry name" value="UROPORPHYRINOGEN-III SYNTHASE, CHLOROPLASTIC"/>
    <property type="match status" value="1"/>
</dbReference>
<evidence type="ECO:0000256" key="1">
    <source>
        <dbReference type="ARBA" id="ARBA00004772"/>
    </source>
</evidence>
<dbReference type="InterPro" id="IPR036108">
    <property type="entry name" value="4pyrrol_syn_uPrphyn_synt_sf"/>
</dbReference>
<evidence type="ECO:0000256" key="6">
    <source>
        <dbReference type="ARBA" id="ARBA00037589"/>
    </source>
</evidence>
<feature type="compositionally biased region" description="Basic and acidic residues" evidence="10">
    <location>
        <begin position="10"/>
        <end position="30"/>
    </location>
</feature>
<comment type="function">
    <text evidence="6 9">Catalyzes cyclization of the linear tetrapyrrole, hydroxymethylbilane, to the macrocyclic uroporphyrinogen III.</text>
</comment>
<dbReference type="OrthoDB" id="9815856at2"/>
<keyword evidence="4 9" id="KW-0456">Lyase</keyword>
<keyword evidence="5 9" id="KW-0627">Porphyrin biosynthesis</keyword>
<proteinExistence type="inferred from homology"/>
<feature type="domain" description="Tetrapyrrole biosynthesis uroporphyrinogen III synthase" evidence="11">
    <location>
        <begin position="49"/>
        <end position="272"/>
    </location>
</feature>
<evidence type="ECO:0000256" key="8">
    <source>
        <dbReference type="ARBA" id="ARBA00048617"/>
    </source>
</evidence>
<dbReference type="SUPFAM" id="SSF69618">
    <property type="entry name" value="HemD-like"/>
    <property type="match status" value="1"/>
</dbReference>
<dbReference type="CDD" id="cd06578">
    <property type="entry name" value="HemD"/>
    <property type="match status" value="1"/>
</dbReference>
<dbReference type="Pfam" id="PF02602">
    <property type="entry name" value="HEM4"/>
    <property type="match status" value="1"/>
</dbReference>
<name>A0A4Q8AQA6_9MICO</name>
<comment type="caution">
    <text evidence="12">The sequence shown here is derived from an EMBL/GenBank/DDBJ whole genome shotgun (WGS) entry which is preliminary data.</text>
</comment>
<dbReference type="EMBL" id="SHLC01000001">
    <property type="protein sequence ID" value="RZU66902.1"/>
    <property type="molecule type" value="Genomic_DNA"/>
</dbReference>
<sequence>MTTSSAAFENEGKADKAQHPDKAQTPDKAQKPLTGWRVLVPRGGPWGDRVAASLRSQGASPKVAPMINFAPTDDAAALEAALAKLAAGGFDWVTVTSATTVDVLSSHQAVVPAATKIAAVGETTAAALTAAGYPVALVPAEDNSARGLLEEWTAATDGAIPLRVLALRSAIAKPLLSVGLARIGHHVEAVVAYRTVGVPVEETVVADVAEGRVQAVLVTSGSVAEQVQKQLGPIPDGTLVVCIGPQTAKDARAIGLRVDAIADERTAESLIEVLVRAAQARSAG</sequence>
<evidence type="ECO:0000256" key="3">
    <source>
        <dbReference type="ARBA" id="ARBA00013109"/>
    </source>
</evidence>
<dbReference type="PANTHER" id="PTHR38042">
    <property type="entry name" value="UROPORPHYRINOGEN-III SYNTHASE, CHLOROPLASTIC"/>
    <property type="match status" value="1"/>
</dbReference>
<evidence type="ECO:0000256" key="10">
    <source>
        <dbReference type="SAM" id="MobiDB-lite"/>
    </source>
</evidence>
<evidence type="ECO:0000256" key="9">
    <source>
        <dbReference type="RuleBase" id="RU366031"/>
    </source>
</evidence>
<comment type="pathway">
    <text evidence="1 9">Porphyrin-containing compound metabolism; protoporphyrin-IX biosynthesis; coproporphyrinogen-III from 5-aminolevulinate: step 3/4.</text>
</comment>
<protein>
    <recommendedName>
        <fullName evidence="7 9">Uroporphyrinogen-III synthase</fullName>
        <ecNumber evidence="3 9">4.2.1.75</ecNumber>
    </recommendedName>
</protein>